<keyword evidence="1" id="KW-0472">Membrane</keyword>
<dbReference type="EMBL" id="GBXM01059002">
    <property type="protein sequence ID" value="JAH49575.1"/>
    <property type="molecule type" value="Transcribed_RNA"/>
</dbReference>
<dbReference type="AlphaFoldDB" id="A0A0E9T9M0"/>
<keyword evidence="1" id="KW-1133">Transmembrane helix</keyword>
<accession>A0A0E9T9M0</accession>
<sequence length="61" mass="6795">MSIFFSFFRTIPSFAEGKEKGGTSWGCCLTDPLVLVLFTGKIRFILITVIIPFLLALSTIH</sequence>
<organism evidence="2">
    <name type="scientific">Anguilla anguilla</name>
    <name type="common">European freshwater eel</name>
    <name type="synonym">Muraena anguilla</name>
    <dbReference type="NCBI Taxonomy" id="7936"/>
    <lineage>
        <taxon>Eukaryota</taxon>
        <taxon>Metazoa</taxon>
        <taxon>Chordata</taxon>
        <taxon>Craniata</taxon>
        <taxon>Vertebrata</taxon>
        <taxon>Euteleostomi</taxon>
        <taxon>Actinopterygii</taxon>
        <taxon>Neopterygii</taxon>
        <taxon>Teleostei</taxon>
        <taxon>Anguilliformes</taxon>
        <taxon>Anguillidae</taxon>
        <taxon>Anguilla</taxon>
    </lineage>
</organism>
<reference evidence="2" key="1">
    <citation type="submission" date="2014-11" db="EMBL/GenBank/DDBJ databases">
        <authorList>
            <person name="Amaro Gonzalez C."/>
        </authorList>
    </citation>
    <scope>NUCLEOTIDE SEQUENCE</scope>
</reference>
<protein>
    <submittedName>
        <fullName evidence="2">Uncharacterized protein</fullName>
    </submittedName>
</protein>
<reference evidence="2" key="2">
    <citation type="journal article" date="2015" name="Fish Shellfish Immunol.">
        <title>Early steps in the European eel (Anguilla anguilla)-Vibrio vulnificus interaction in the gills: Role of the RtxA13 toxin.</title>
        <authorList>
            <person name="Callol A."/>
            <person name="Pajuelo D."/>
            <person name="Ebbesson L."/>
            <person name="Teles M."/>
            <person name="MacKenzie S."/>
            <person name="Amaro C."/>
        </authorList>
    </citation>
    <scope>NUCLEOTIDE SEQUENCE</scope>
</reference>
<evidence type="ECO:0000313" key="2">
    <source>
        <dbReference type="EMBL" id="JAH49575.1"/>
    </source>
</evidence>
<name>A0A0E9T9M0_ANGAN</name>
<keyword evidence="1" id="KW-0812">Transmembrane</keyword>
<feature type="transmembrane region" description="Helical" evidence="1">
    <location>
        <begin position="42"/>
        <end position="60"/>
    </location>
</feature>
<evidence type="ECO:0000256" key="1">
    <source>
        <dbReference type="SAM" id="Phobius"/>
    </source>
</evidence>
<proteinExistence type="predicted"/>